<organism evidence="3">
    <name type="scientific">Homalodisca liturata</name>
    <dbReference type="NCBI Taxonomy" id="320908"/>
    <lineage>
        <taxon>Eukaryota</taxon>
        <taxon>Metazoa</taxon>
        <taxon>Ecdysozoa</taxon>
        <taxon>Arthropoda</taxon>
        <taxon>Hexapoda</taxon>
        <taxon>Insecta</taxon>
        <taxon>Pterygota</taxon>
        <taxon>Neoptera</taxon>
        <taxon>Paraneoptera</taxon>
        <taxon>Hemiptera</taxon>
        <taxon>Auchenorrhyncha</taxon>
        <taxon>Membracoidea</taxon>
        <taxon>Cicadellidae</taxon>
        <taxon>Cicadellinae</taxon>
        <taxon>Proconiini</taxon>
        <taxon>Homalodisca</taxon>
    </lineage>
</organism>
<dbReference type="AlphaFoldDB" id="A0A1B6HYJ5"/>
<protein>
    <recommendedName>
        <fullName evidence="2">WW domain-containing protein</fullName>
    </recommendedName>
</protein>
<dbReference type="Gene3D" id="2.20.70.10">
    <property type="match status" value="1"/>
</dbReference>
<reference evidence="3" key="1">
    <citation type="submission" date="2015-11" db="EMBL/GenBank/DDBJ databases">
        <title>De novo transcriptome assembly of four potential Pierce s Disease insect vectors from Arizona vineyards.</title>
        <authorList>
            <person name="Tassone E.E."/>
        </authorList>
    </citation>
    <scope>NUCLEOTIDE SEQUENCE</scope>
</reference>
<accession>A0A1B6HYJ5</accession>
<feature type="region of interest" description="Disordered" evidence="1">
    <location>
        <begin position="114"/>
        <end position="153"/>
    </location>
</feature>
<feature type="compositionally biased region" description="Polar residues" evidence="1">
    <location>
        <begin position="56"/>
        <end position="70"/>
    </location>
</feature>
<dbReference type="CDD" id="cd00201">
    <property type="entry name" value="WW"/>
    <property type="match status" value="1"/>
</dbReference>
<feature type="region of interest" description="Disordered" evidence="1">
    <location>
        <begin position="90"/>
        <end position="109"/>
    </location>
</feature>
<evidence type="ECO:0000313" key="3">
    <source>
        <dbReference type="EMBL" id="JAS79761.1"/>
    </source>
</evidence>
<dbReference type="SMART" id="SM00456">
    <property type="entry name" value="WW"/>
    <property type="match status" value="1"/>
</dbReference>
<feature type="non-terminal residue" evidence="3">
    <location>
        <position position="153"/>
    </location>
</feature>
<feature type="region of interest" description="Disordered" evidence="1">
    <location>
        <begin position="49"/>
        <end position="75"/>
    </location>
</feature>
<dbReference type="InterPro" id="IPR036020">
    <property type="entry name" value="WW_dom_sf"/>
</dbReference>
<gene>
    <name evidence="3" type="ORF">g.6180</name>
</gene>
<feature type="compositionally biased region" description="Basic and acidic residues" evidence="1">
    <location>
        <begin position="100"/>
        <end position="109"/>
    </location>
</feature>
<feature type="domain" description="WW" evidence="2">
    <location>
        <begin position="26"/>
        <end position="54"/>
    </location>
</feature>
<dbReference type="EMBL" id="GECU01027945">
    <property type="protein sequence ID" value="JAS79761.1"/>
    <property type="molecule type" value="Transcribed_RNA"/>
</dbReference>
<dbReference type="InterPro" id="IPR001202">
    <property type="entry name" value="WW_dom"/>
</dbReference>
<feature type="non-terminal residue" evidence="3">
    <location>
        <position position="1"/>
    </location>
</feature>
<dbReference type="PROSITE" id="PS50020">
    <property type="entry name" value="WW_DOMAIN_2"/>
    <property type="match status" value="1"/>
</dbReference>
<dbReference type="Pfam" id="PF00397">
    <property type="entry name" value="WW"/>
    <property type="match status" value="1"/>
</dbReference>
<evidence type="ECO:0000256" key="1">
    <source>
        <dbReference type="SAM" id="MobiDB-lite"/>
    </source>
</evidence>
<sequence length="153" mass="18131">LCRVRECVGRRSFRMNVPHKSPSPVWIKLMSKSRRRPYYYNPETKRSVWTKPQGFDETSTHTQSTANRDNNLPPEYPLQRVEEFLDSMLPPTETPTEVARFSKNDIQKRELIRKQAKKQNKKDRQLDKKKQGKKRTPRTSYIYSQSTIACART</sequence>
<proteinExistence type="predicted"/>
<name>A0A1B6HYJ5_9HEMI</name>
<feature type="compositionally biased region" description="Polar residues" evidence="1">
    <location>
        <begin position="138"/>
        <end position="153"/>
    </location>
</feature>
<evidence type="ECO:0000259" key="2">
    <source>
        <dbReference type="PROSITE" id="PS50020"/>
    </source>
</evidence>
<dbReference type="SUPFAM" id="SSF51045">
    <property type="entry name" value="WW domain"/>
    <property type="match status" value="1"/>
</dbReference>